<gene>
    <name evidence="16" type="ORF">DL1_00250</name>
</gene>
<comment type="caution">
    <text evidence="16">The sequence shown here is derived from an EMBL/GenBank/DDBJ whole genome shotgun (WGS) entry which is preliminary data.</text>
</comment>
<evidence type="ECO:0000256" key="3">
    <source>
        <dbReference type="ARBA" id="ARBA00012453"/>
    </source>
</evidence>
<dbReference type="GO" id="GO:0005829">
    <property type="term" value="C:cytosol"/>
    <property type="evidence" value="ECO:0007669"/>
    <property type="project" value="TreeGrafter"/>
</dbReference>
<dbReference type="PANTHER" id="PTHR11839">
    <property type="entry name" value="UDP/ADP-SUGAR PYROPHOSPHATASE"/>
    <property type="match status" value="1"/>
</dbReference>
<dbReference type="SUPFAM" id="SSF55811">
    <property type="entry name" value="Nudix"/>
    <property type="match status" value="1"/>
</dbReference>
<organism evidence="16 17">
    <name type="scientific">Thioclava dalianensis</name>
    <dbReference type="NCBI Taxonomy" id="1185766"/>
    <lineage>
        <taxon>Bacteria</taxon>
        <taxon>Pseudomonadati</taxon>
        <taxon>Pseudomonadota</taxon>
        <taxon>Alphaproteobacteria</taxon>
        <taxon>Rhodobacterales</taxon>
        <taxon>Paracoccaceae</taxon>
        <taxon>Thioclava</taxon>
    </lineage>
</organism>
<dbReference type="GO" id="GO:0019144">
    <property type="term" value="F:ADP-sugar diphosphatase activity"/>
    <property type="evidence" value="ECO:0007669"/>
    <property type="project" value="TreeGrafter"/>
</dbReference>
<dbReference type="Gene3D" id="3.10.490.10">
    <property type="entry name" value="Gamma-glutamyl cyclotransferase-like"/>
    <property type="match status" value="1"/>
</dbReference>
<comment type="catalytic activity">
    <reaction evidence="12">
        <text>ADP-D-ribose + H2O = D-ribose 5-phosphate + AMP + 2 H(+)</text>
        <dbReference type="Rhea" id="RHEA:10412"/>
        <dbReference type="ChEBI" id="CHEBI:15377"/>
        <dbReference type="ChEBI" id="CHEBI:15378"/>
        <dbReference type="ChEBI" id="CHEBI:57967"/>
        <dbReference type="ChEBI" id="CHEBI:78346"/>
        <dbReference type="ChEBI" id="CHEBI:456215"/>
        <dbReference type="EC" id="3.6.1.13"/>
    </reaction>
</comment>
<dbReference type="Gene3D" id="3.90.79.10">
    <property type="entry name" value="Nucleoside Triphosphate Pyrophosphohydrolase"/>
    <property type="match status" value="1"/>
</dbReference>
<dbReference type="SUPFAM" id="SSF110857">
    <property type="entry name" value="Gamma-glutamyl cyclotransferase-like"/>
    <property type="match status" value="1"/>
</dbReference>
<dbReference type="Pfam" id="PF06094">
    <property type="entry name" value="GGACT"/>
    <property type="match status" value="1"/>
</dbReference>
<dbReference type="InterPro" id="IPR004385">
    <property type="entry name" value="NDP_pyrophosphatase"/>
</dbReference>
<comment type="function">
    <text evidence="8">Acts on ADP-mannose and ADP-glucose as well as ADP-ribose. Prevents glycogen biosynthesis. The reaction catalyzed by this enzyme is a limiting step of the gluconeogenic process.</text>
</comment>
<dbReference type="GO" id="GO:0046872">
    <property type="term" value="F:metal ion binding"/>
    <property type="evidence" value="ECO:0007669"/>
    <property type="project" value="UniProtKB-KW"/>
</dbReference>
<feature type="domain" description="Nudix hydrolase" evidence="15">
    <location>
        <begin position="219"/>
        <end position="359"/>
    </location>
</feature>
<name>A0A074TIE5_9RHOB</name>
<dbReference type="GO" id="GO:0006753">
    <property type="term" value="P:nucleoside phosphate metabolic process"/>
    <property type="evidence" value="ECO:0007669"/>
    <property type="project" value="TreeGrafter"/>
</dbReference>
<evidence type="ECO:0000256" key="11">
    <source>
        <dbReference type="ARBA" id="ARBA00033056"/>
    </source>
</evidence>
<comment type="similarity">
    <text evidence="2">Belongs to the Nudix hydrolase family. NudF subfamily.</text>
</comment>
<protein>
    <recommendedName>
        <fullName evidence="4">ADP-ribose pyrophosphatase</fullName>
        <ecNumber evidence="3">3.6.1.13</ecNumber>
    </recommendedName>
    <alternativeName>
        <fullName evidence="9">ADP-ribose diphosphatase</fullName>
    </alternativeName>
    <alternativeName>
        <fullName evidence="11">ADP-ribose phosphohydrolase</fullName>
    </alternativeName>
    <alternativeName>
        <fullName evidence="10">Adenosine diphosphoribose pyrophosphatase</fullName>
    </alternativeName>
</protein>
<feature type="binding site" evidence="13">
    <location>
        <position position="330"/>
    </location>
    <ligand>
        <name>Mg(2+)</name>
        <dbReference type="ChEBI" id="CHEBI:18420"/>
        <label>1</label>
    </ligand>
</feature>
<dbReference type="OrthoDB" id="5292471at2"/>
<evidence type="ECO:0000259" key="15">
    <source>
        <dbReference type="PROSITE" id="PS51462"/>
    </source>
</evidence>
<keyword evidence="6" id="KW-0378">Hydrolase</keyword>
<dbReference type="GO" id="GO:0019693">
    <property type="term" value="P:ribose phosphate metabolic process"/>
    <property type="evidence" value="ECO:0007669"/>
    <property type="project" value="TreeGrafter"/>
</dbReference>
<feature type="binding site" evidence="13">
    <location>
        <position position="277"/>
    </location>
    <ligand>
        <name>Mg(2+)</name>
        <dbReference type="ChEBI" id="CHEBI:18420"/>
        <label>1</label>
    </ligand>
</feature>
<evidence type="ECO:0000256" key="7">
    <source>
        <dbReference type="ARBA" id="ARBA00022842"/>
    </source>
</evidence>
<evidence type="ECO:0000256" key="8">
    <source>
        <dbReference type="ARBA" id="ARBA00025164"/>
    </source>
</evidence>
<feature type="short sequence motif" description="Nudix box" evidence="14">
    <location>
        <begin position="262"/>
        <end position="284"/>
    </location>
</feature>
<evidence type="ECO:0000256" key="10">
    <source>
        <dbReference type="ARBA" id="ARBA00030308"/>
    </source>
</evidence>
<proteinExistence type="inferred from homology"/>
<dbReference type="EMBL" id="JHEH01000001">
    <property type="protein sequence ID" value="KEP71496.1"/>
    <property type="molecule type" value="Genomic_DNA"/>
</dbReference>
<dbReference type="CDD" id="cd06661">
    <property type="entry name" value="GGCT_like"/>
    <property type="match status" value="1"/>
</dbReference>
<dbReference type="InterPro" id="IPR020084">
    <property type="entry name" value="NUDIX_hydrolase_CS"/>
</dbReference>
<dbReference type="PANTHER" id="PTHR11839:SF5">
    <property type="entry name" value="ADP-RIBOSE PYROPHOSPHATASE"/>
    <property type="match status" value="1"/>
</dbReference>
<evidence type="ECO:0000313" key="16">
    <source>
        <dbReference type="EMBL" id="KEP71496.1"/>
    </source>
</evidence>
<accession>A0A074TIE5</accession>
<keyword evidence="7 13" id="KW-0460">Magnesium</keyword>
<dbReference type="Proteomes" id="UP000027725">
    <property type="component" value="Unassembled WGS sequence"/>
</dbReference>
<dbReference type="InterPro" id="IPR009288">
    <property type="entry name" value="AIG2-like_dom"/>
</dbReference>
<evidence type="ECO:0000256" key="5">
    <source>
        <dbReference type="ARBA" id="ARBA00022723"/>
    </source>
</evidence>
<evidence type="ECO:0000256" key="6">
    <source>
        <dbReference type="ARBA" id="ARBA00022801"/>
    </source>
</evidence>
<dbReference type="InterPro" id="IPR000086">
    <property type="entry name" value="NUDIX_hydrolase_dom"/>
</dbReference>
<dbReference type="PROSITE" id="PS51462">
    <property type="entry name" value="NUDIX"/>
    <property type="match status" value="1"/>
</dbReference>
<dbReference type="STRING" id="1185766.SAMN05216224_108114"/>
<dbReference type="Pfam" id="PF00293">
    <property type="entry name" value="NUDIX"/>
    <property type="match status" value="1"/>
</dbReference>
<dbReference type="InterPro" id="IPR015797">
    <property type="entry name" value="NUDIX_hydrolase-like_dom_sf"/>
</dbReference>
<dbReference type="GO" id="GO:0047631">
    <property type="term" value="F:ADP-ribose diphosphatase activity"/>
    <property type="evidence" value="ECO:0007669"/>
    <property type="project" value="UniProtKB-EC"/>
</dbReference>
<evidence type="ECO:0000256" key="1">
    <source>
        <dbReference type="ARBA" id="ARBA00001946"/>
    </source>
</evidence>
<feature type="binding site" evidence="13">
    <location>
        <position position="261"/>
    </location>
    <ligand>
        <name>Mg(2+)</name>
        <dbReference type="ChEBI" id="CHEBI:18420"/>
        <label>1</label>
    </ligand>
</feature>
<dbReference type="NCBIfam" id="TIGR00052">
    <property type="entry name" value="nudix-type nucleoside diphosphatase, YffH/AdpP family"/>
    <property type="match status" value="1"/>
</dbReference>
<dbReference type="InterPro" id="IPR036568">
    <property type="entry name" value="GGCT-like_sf"/>
</dbReference>
<dbReference type="AlphaFoldDB" id="A0A074TIE5"/>
<evidence type="ECO:0000256" key="13">
    <source>
        <dbReference type="PIRSR" id="PIRSR604385-2"/>
    </source>
</evidence>
<dbReference type="CDD" id="cd24155">
    <property type="entry name" value="NUDIX_ADPRase"/>
    <property type="match status" value="1"/>
</dbReference>
<dbReference type="InterPro" id="IPR013024">
    <property type="entry name" value="GGCT-like"/>
</dbReference>
<evidence type="ECO:0000313" key="17">
    <source>
        <dbReference type="Proteomes" id="UP000027725"/>
    </source>
</evidence>
<reference evidence="16 17" key="1">
    <citation type="submission" date="2014-03" db="EMBL/GenBank/DDBJ databases">
        <title>The draft genome sequence of Thioclava dalianensis DLFJ1-1.</title>
        <authorList>
            <person name="Lai Q."/>
            <person name="Shao Z."/>
        </authorList>
    </citation>
    <scope>NUCLEOTIDE SEQUENCE [LARGE SCALE GENOMIC DNA]</scope>
    <source>
        <strain evidence="16 17">DLFJ1-1</strain>
    </source>
</reference>
<dbReference type="RefSeq" id="WP_038060738.1">
    <property type="nucleotide sequence ID" value="NZ_FOVB01000008.1"/>
</dbReference>
<dbReference type="PROSITE" id="PS00893">
    <property type="entry name" value="NUDIX_BOX"/>
    <property type="match status" value="1"/>
</dbReference>
<dbReference type="EC" id="3.6.1.13" evidence="3"/>
<feature type="binding site" evidence="13">
    <location>
        <position position="281"/>
    </location>
    <ligand>
        <name>Mg(2+)</name>
        <dbReference type="ChEBI" id="CHEBI:18420"/>
        <label>1</label>
    </ligand>
</feature>
<dbReference type="eggNOG" id="COG0494">
    <property type="taxonomic scope" value="Bacteria"/>
</dbReference>
<sequence>MIQHFFYGTLCHPPLLAAVIGRVPEMRRASLADFAAREACAEGVGLGFPILVPEAGITTRGLLCQLSDKEAEAISWYEWGYRAEQMDVVGPKGLEPARVWHPESGHWEVGDLWTLDDWMPRWGALKTEGAREFIREARQIGPEAANRRYGSILLRAASKINAQTAPLPETLRRKATPDDVKIEAQDIGYHGFFLVEDYRLRHRLFDGGQSEPLERAVFVSGDAAVVLPYDPARDRVLLIEQFRPGPMARGEPNPWLIEAIAGRVDPGEPPETTARREALEEAGITLAELIKAPRFYASPGAKTEFIHCYIGVTDLPDEAGSPGGLASEGEDIRPHLVPFSRLMEMVESGEAGNAPLVVLALWLAQNRAQLRAKA</sequence>
<keyword evidence="5 13" id="KW-0479">Metal-binding</keyword>
<evidence type="ECO:0000256" key="9">
    <source>
        <dbReference type="ARBA" id="ARBA00030162"/>
    </source>
</evidence>
<evidence type="ECO:0000256" key="2">
    <source>
        <dbReference type="ARBA" id="ARBA00007482"/>
    </source>
</evidence>
<comment type="cofactor">
    <cofactor evidence="1 13">
        <name>Mg(2+)</name>
        <dbReference type="ChEBI" id="CHEBI:18420"/>
    </cofactor>
</comment>
<evidence type="ECO:0000256" key="12">
    <source>
        <dbReference type="ARBA" id="ARBA00049546"/>
    </source>
</evidence>
<keyword evidence="17" id="KW-1185">Reference proteome</keyword>
<evidence type="ECO:0000256" key="4">
    <source>
        <dbReference type="ARBA" id="ARBA00013297"/>
    </source>
</evidence>
<evidence type="ECO:0000256" key="14">
    <source>
        <dbReference type="PIRSR" id="PIRSR604385-3"/>
    </source>
</evidence>